<evidence type="ECO:0000313" key="4">
    <source>
        <dbReference type="Proteomes" id="UP000251891"/>
    </source>
</evidence>
<dbReference type="InterPro" id="IPR016084">
    <property type="entry name" value="Haem_Oase-like_multi-hlx"/>
</dbReference>
<name>A0A365HCB0_9ACTN</name>
<gene>
    <name evidence="3" type="ORF">DPM19_09105</name>
</gene>
<dbReference type="Pfam" id="PF03070">
    <property type="entry name" value="TENA_THI-4"/>
    <property type="match status" value="1"/>
</dbReference>
<evidence type="ECO:0000259" key="2">
    <source>
        <dbReference type="Pfam" id="PF03070"/>
    </source>
</evidence>
<reference evidence="3 4" key="1">
    <citation type="submission" date="2018-06" db="EMBL/GenBank/DDBJ databases">
        <title>Actinomadura craniellae sp. nov. isolated from marine sponge Craniella sp.</title>
        <authorList>
            <person name="Li L."/>
            <person name="Xu Q.H."/>
            <person name="Lin H.W."/>
            <person name="Lu Y.H."/>
        </authorList>
    </citation>
    <scope>NUCLEOTIDE SEQUENCE [LARGE SCALE GENOMIC DNA]</scope>
    <source>
        <strain evidence="3 4">LHW63021</strain>
    </source>
</reference>
<dbReference type="AlphaFoldDB" id="A0A365HCB0"/>
<keyword evidence="4" id="KW-1185">Reference proteome</keyword>
<sequence>MVGMDGRSAVDLAARARAEIAAEATGNRFLELLEAGEAPRERLHRLAGEEWRIVDSDRRGFALLASRFAAPPAGDWFLGMAQGETAAFGLLADFAAALGWDEQDLRAYRPRPAAQAYPNYLARLAWQGTRAEVALGMAANLAEWGEYCGRAAVALRDRYDLPEPAVAFFRFFAEPPPGLEEQALAVVQAGLDAGDDPADALHAARMLHAYETAFWADLADGL</sequence>
<organism evidence="3 4">
    <name type="scientific">Actinomadura craniellae</name>
    <dbReference type="NCBI Taxonomy" id="2231787"/>
    <lineage>
        <taxon>Bacteria</taxon>
        <taxon>Bacillati</taxon>
        <taxon>Actinomycetota</taxon>
        <taxon>Actinomycetes</taxon>
        <taxon>Streptosporangiales</taxon>
        <taxon>Thermomonosporaceae</taxon>
        <taxon>Actinomadura</taxon>
    </lineage>
</organism>
<accession>A0A365HCB0</accession>
<dbReference type="InterPro" id="IPR004305">
    <property type="entry name" value="Thiaminase-2/PQQC"/>
</dbReference>
<dbReference type="SUPFAM" id="SSF48613">
    <property type="entry name" value="Heme oxygenase-like"/>
    <property type="match status" value="1"/>
</dbReference>
<dbReference type="Gene3D" id="1.20.910.10">
    <property type="entry name" value="Heme oxygenase-like"/>
    <property type="match status" value="1"/>
</dbReference>
<comment type="pathway">
    <text evidence="1">Cofactor biosynthesis; thiamine diphosphate biosynthesis.</text>
</comment>
<feature type="domain" description="Thiaminase-2/PQQC" evidence="2">
    <location>
        <begin position="28"/>
        <end position="147"/>
    </location>
</feature>
<dbReference type="Proteomes" id="UP000251891">
    <property type="component" value="Unassembled WGS sequence"/>
</dbReference>
<evidence type="ECO:0000313" key="3">
    <source>
        <dbReference type="EMBL" id="RAY15903.1"/>
    </source>
</evidence>
<evidence type="ECO:0000256" key="1">
    <source>
        <dbReference type="ARBA" id="ARBA00004948"/>
    </source>
</evidence>
<comment type="caution">
    <text evidence="3">The sequence shown here is derived from an EMBL/GenBank/DDBJ whole genome shotgun (WGS) entry which is preliminary data.</text>
</comment>
<protein>
    <submittedName>
        <fullName evidence="3">Transcriptional regulator</fullName>
    </submittedName>
</protein>
<proteinExistence type="predicted"/>
<dbReference type="EMBL" id="QLYX01000003">
    <property type="protein sequence ID" value="RAY15903.1"/>
    <property type="molecule type" value="Genomic_DNA"/>
</dbReference>